<dbReference type="EMBL" id="JBHSSG010000013">
    <property type="protein sequence ID" value="MFC6179195.1"/>
    <property type="molecule type" value="Genomic_DNA"/>
</dbReference>
<evidence type="ECO:0000313" key="1">
    <source>
        <dbReference type="EMBL" id="MFC6179195.1"/>
    </source>
</evidence>
<dbReference type="GO" id="GO:0008168">
    <property type="term" value="F:methyltransferase activity"/>
    <property type="evidence" value="ECO:0007669"/>
    <property type="project" value="UniProtKB-KW"/>
</dbReference>
<dbReference type="RefSeq" id="WP_052348370.1">
    <property type="nucleotide sequence ID" value="NZ_BJDT01000001.1"/>
</dbReference>
<evidence type="ECO:0000313" key="2">
    <source>
        <dbReference type="Proteomes" id="UP001596158"/>
    </source>
</evidence>
<organism evidence="1 2">
    <name type="scientific">Weissella sagaensis</name>
    <dbReference type="NCBI Taxonomy" id="2559928"/>
    <lineage>
        <taxon>Bacteria</taxon>
        <taxon>Bacillati</taxon>
        <taxon>Bacillota</taxon>
        <taxon>Bacilli</taxon>
        <taxon>Lactobacillales</taxon>
        <taxon>Lactobacillaceae</taxon>
        <taxon>Weissella</taxon>
    </lineage>
</organism>
<gene>
    <name evidence="1" type="ORF">ACFQGR_07330</name>
</gene>
<accession>A0ABW1RUT4</accession>
<reference evidence="2" key="1">
    <citation type="journal article" date="2019" name="Int. J. Syst. Evol. Microbiol.">
        <title>The Global Catalogue of Microorganisms (GCM) 10K type strain sequencing project: providing services to taxonomists for standard genome sequencing and annotation.</title>
        <authorList>
            <consortium name="The Broad Institute Genomics Platform"/>
            <consortium name="The Broad Institute Genome Sequencing Center for Infectious Disease"/>
            <person name="Wu L."/>
            <person name="Ma J."/>
        </authorList>
    </citation>
    <scope>NUCLEOTIDE SEQUENCE [LARGE SCALE GENOMIC DNA]</scope>
    <source>
        <strain evidence="2">CCM 8924</strain>
    </source>
</reference>
<keyword evidence="2" id="KW-1185">Reference proteome</keyword>
<keyword evidence="1" id="KW-0808">Transferase</keyword>
<name>A0ABW1RUT4_9LACO</name>
<comment type="caution">
    <text evidence="1">The sequence shown here is derived from an EMBL/GenBank/DDBJ whole genome shotgun (WGS) entry which is preliminary data.</text>
</comment>
<protein>
    <submittedName>
        <fullName evidence="1">SAM-dependent methyltransferase</fullName>
    </submittedName>
</protein>
<dbReference type="GO" id="GO:0032259">
    <property type="term" value="P:methylation"/>
    <property type="evidence" value="ECO:0007669"/>
    <property type="project" value="UniProtKB-KW"/>
</dbReference>
<keyword evidence="1" id="KW-0489">Methyltransferase</keyword>
<sequence>MNQTELIRFGTGRQLTEIDYLSELLSYQTMFQPIQSVGQLIAQVSQTINAINQGFLPTELPMLEVSDNMIMDVQRYVVDKFPNQPAKGNALWGKLSESLEAVDFLVRHLRDALIEYFSMYGYVSTPFVQDLSRYLGNQPILELMAGHGYLSAGLRALNPEQVIIATDNQLWREQPDITLDQPVTIVENMTGLAALEKYGQEVAVIMMSWAPDTSTADWDLLQVIRENYPTKKLLVIGEYQGATNSKVFWQQAKLKPVLATHHHTFDLINEQVYEVE</sequence>
<dbReference type="Proteomes" id="UP001596158">
    <property type="component" value="Unassembled WGS sequence"/>
</dbReference>
<proteinExistence type="predicted"/>